<dbReference type="Gene3D" id="3.40.50.2300">
    <property type="match status" value="1"/>
</dbReference>
<feature type="domain" description="Response regulatory" evidence="3">
    <location>
        <begin position="10"/>
        <end position="125"/>
    </location>
</feature>
<gene>
    <name evidence="6" type="ORF">GPA26_06920</name>
</gene>
<dbReference type="Pfam" id="PF13487">
    <property type="entry name" value="HD_5"/>
    <property type="match status" value="1"/>
</dbReference>
<evidence type="ECO:0000256" key="1">
    <source>
        <dbReference type="PROSITE-ProRule" id="PRU00169"/>
    </source>
</evidence>
<dbReference type="Proteomes" id="UP000652074">
    <property type="component" value="Unassembled WGS sequence"/>
</dbReference>
<dbReference type="PANTHER" id="PTHR45228:SF8">
    <property type="entry name" value="TWO-COMPONENT RESPONSE REGULATOR-RELATED"/>
    <property type="match status" value="1"/>
</dbReference>
<evidence type="ECO:0000259" key="4">
    <source>
        <dbReference type="PROSITE" id="PS51831"/>
    </source>
</evidence>
<dbReference type="InterPro" id="IPR037522">
    <property type="entry name" value="HD_GYP_dom"/>
</dbReference>
<dbReference type="PROSITE" id="PS50110">
    <property type="entry name" value="RESPONSE_REGULATORY"/>
    <property type="match status" value="1"/>
</dbReference>
<evidence type="ECO:0000256" key="2">
    <source>
        <dbReference type="SAM" id="Coils"/>
    </source>
</evidence>
<dbReference type="PROSITE" id="PS51831">
    <property type="entry name" value="HD"/>
    <property type="match status" value="1"/>
</dbReference>
<dbReference type="InterPro" id="IPR001789">
    <property type="entry name" value="Sig_transdc_resp-reg_receiver"/>
</dbReference>
<dbReference type="PANTHER" id="PTHR45228">
    <property type="entry name" value="CYCLIC DI-GMP PHOSPHODIESTERASE TM_0186-RELATED"/>
    <property type="match status" value="1"/>
</dbReference>
<dbReference type="RefSeq" id="WP_169205636.1">
    <property type="nucleotide sequence ID" value="NZ_CP059560.1"/>
</dbReference>
<dbReference type="EMBL" id="WTVR01000010">
    <property type="protein sequence ID" value="NMF88213.1"/>
    <property type="molecule type" value="Genomic_DNA"/>
</dbReference>
<feature type="coiled-coil region" evidence="2">
    <location>
        <begin position="138"/>
        <end position="183"/>
    </location>
</feature>
<organism evidence="6 7">
    <name type="scientific">Aromatoleum petrolei</name>
    <dbReference type="NCBI Taxonomy" id="76116"/>
    <lineage>
        <taxon>Bacteria</taxon>
        <taxon>Pseudomonadati</taxon>
        <taxon>Pseudomonadota</taxon>
        <taxon>Betaproteobacteria</taxon>
        <taxon>Rhodocyclales</taxon>
        <taxon>Rhodocyclaceae</taxon>
        <taxon>Aromatoleum</taxon>
    </lineage>
</organism>
<dbReference type="InterPro" id="IPR006674">
    <property type="entry name" value="HD_domain"/>
</dbReference>
<feature type="domain" description="HD-GYP" evidence="5">
    <location>
        <begin position="180"/>
        <end position="376"/>
    </location>
</feature>
<dbReference type="SUPFAM" id="SSF109604">
    <property type="entry name" value="HD-domain/PDEase-like"/>
    <property type="match status" value="1"/>
</dbReference>
<proteinExistence type="predicted"/>
<dbReference type="InterPro" id="IPR003607">
    <property type="entry name" value="HD/PDEase_dom"/>
</dbReference>
<evidence type="ECO:0000313" key="7">
    <source>
        <dbReference type="Proteomes" id="UP000652074"/>
    </source>
</evidence>
<keyword evidence="7" id="KW-1185">Reference proteome</keyword>
<dbReference type="SMART" id="SM00471">
    <property type="entry name" value="HDc"/>
    <property type="match status" value="1"/>
</dbReference>
<evidence type="ECO:0000259" key="3">
    <source>
        <dbReference type="PROSITE" id="PS50110"/>
    </source>
</evidence>
<keyword evidence="2" id="KW-0175">Coiled coil</keyword>
<dbReference type="CDD" id="cd00077">
    <property type="entry name" value="HDc"/>
    <property type="match status" value="1"/>
</dbReference>
<evidence type="ECO:0000259" key="5">
    <source>
        <dbReference type="PROSITE" id="PS51832"/>
    </source>
</evidence>
<dbReference type="InterPro" id="IPR052020">
    <property type="entry name" value="Cyclic_di-GMP/3'3'-cGAMP_PDE"/>
</dbReference>
<feature type="modified residue" description="4-aspartylphosphate" evidence="1">
    <location>
        <position position="59"/>
    </location>
</feature>
<evidence type="ECO:0000313" key="6">
    <source>
        <dbReference type="EMBL" id="NMF88213.1"/>
    </source>
</evidence>
<accession>A0ABX1MNL0</accession>
<reference evidence="6 7" key="1">
    <citation type="submission" date="2019-12" db="EMBL/GenBank/DDBJ databases">
        <title>Comparative genomics gives insights into the taxonomy of the Azoarcus-Aromatoleum group and reveals separate origins of nif in the plant-associated Azoarcus and non-plant-associated Aromatoleum sub-groups.</title>
        <authorList>
            <person name="Lafos M."/>
            <person name="Maluk M."/>
            <person name="Batista M."/>
            <person name="Junghare M."/>
            <person name="Carmona M."/>
            <person name="Faoro H."/>
            <person name="Cruz L.M."/>
            <person name="Battistoni F."/>
            <person name="De Souza E."/>
            <person name="Pedrosa F."/>
            <person name="Chen W.-M."/>
            <person name="Poole P.S."/>
            <person name="Dixon R.A."/>
            <person name="James E.K."/>
        </authorList>
    </citation>
    <scope>NUCLEOTIDE SEQUENCE [LARGE SCALE GENOMIC DNA]</scope>
    <source>
        <strain evidence="6 7">ToN1</strain>
    </source>
</reference>
<name>A0ABX1MNL0_9RHOO</name>
<sequence>MNDTTKTSATLLLVDDEPSILSALRRLLRPAGYTIHTAESGRAGLELLEREPVDLVISDMRMPEMDGAKFLEQVRARWPEVTRMLLTGYADMSSTIAAINRGEIYRYVAKPWDDNELALIIRDALERRRLQHENAHLLALTQQQNEALRELNASLELRVRERTAELEDANSALNVANDKLKQNFVVSIKMFTGLMELRGGAMAGHSRRVADLARRLALQLGIEAKAVQDIFLAGLLHDVGKIGFPDTLLTRPVVRMNGEERALYRKHPIAGESALMPLEELKEAARLVRAHHERFDGQGFPDGLVGLSIPLGARILAVASDYDGLQQGTLADRRLTAEEAMEMLAQSRGKRYDPQVVDSLLEMLGRPKPDPNRGQEVRPADLQPGMVLARDLIGRDGVLLLAADYILDANLIRQIQEYARRDAPALVLQIRLDKRVVPEGT</sequence>
<dbReference type="Gene3D" id="1.10.3210.10">
    <property type="entry name" value="Hypothetical protein af1432"/>
    <property type="match status" value="1"/>
</dbReference>
<dbReference type="CDD" id="cd17569">
    <property type="entry name" value="REC_HupR-like"/>
    <property type="match status" value="1"/>
</dbReference>
<keyword evidence="1" id="KW-0597">Phosphoprotein</keyword>
<comment type="caution">
    <text evidence="6">The sequence shown here is derived from an EMBL/GenBank/DDBJ whole genome shotgun (WGS) entry which is preliminary data.</text>
</comment>
<dbReference type="InterPro" id="IPR011006">
    <property type="entry name" value="CheY-like_superfamily"/>
</dbReference>
<protein>
    <submittedName>
        <fullName evidence="6">Response regulator</fullName>
    </submittedName>
</protein>
<dbReference type="SUPFAM" id="SSF52172">
    <property type="entry name" value="CheY-like"/>
    <property type="match status" value="1"/>
</dbReference>
<dbReference type="Pfam" id="PF00072">
    <property type="entry name" value="Response_reg"/>
    <property type="match status" value="1"/>
</dbReference>
<dbReference type="PROSITE" id="PS51832">
    <property type="entry name" value="HD_GYP"/>
    <property type="match status" value="1"/>
</dbReference>
<feature type="domain" description="HD" evidence="4">
    <location>
        <begin position="202"/>
        <end position="325"/>
    </location>
</feature>
<dbReference type="SMART" id="SM00448">
    <property type="entry name" value="REC"/>
    <property type="match status" value="1"/>
</dbReference>